<comment type="cofactor">
    <cofactor evidence="1">
        <name>[4Fe-4S] cluster</name>
        <dbReference type="ChEBI" id="CHEBI:49883"/>
    </cofactor>
</comment>
<dbReference type="PANTHER" id="PTHR30352">
    <property type="entry name" value="PYRUVATE FORMATE-LYASE-ACTIVATING ENZYME"/>
    <property type="match status" value="1"/>
</dbReference>
<gene>
    <name evidence="10" type="ORF">GWK41_08260</name>
</gene>
<keyword evidence="4" id="KW-0949">S-adenosyl-L-methionine</keyword>
<dbReference type="SFLD" id="SFLDG01067">
    <property type="entry name" value="SPASM/twitch_domain_containing"/>
    <property type="match status" value="1"/>
</dbReference>
<evidence type="ECO:0000313" key="11">
    <source>
        <dbReference type="Proteomes" id="UP000772812"/>
    </source>
</evidence>
<keyword evidence="6" id="KW-0560">Oxidoreductase</keyword>
<dbReference type="PROSITE" id="PS01087">
    <property type="entry name" value="RADICAL_ACTIVATING"/>
    <property type="match status" value="1"/>
</dbReference>
<keyword evidence="7" id="KW-0408">Iron</keyword>
<evidence type="ECO:0000256" key="2">
    <source>
        <dbReference type="ARBA" id="ARBA00009777"/>
    </source>
</evidence>
<evidence type="ECO:0000256" key="3">
    <source>
        <dbReference type="ARBA" id="ARBA00022485"/>
    </source>
</evidence>
<dbReference type="InterPro" id="IPR034457">
    <property type="entry name" value="Organic_radical-activating"/>
</dbReference>
<evidence type="ECO:0000256" key="4">
    <source>
        <dbReference type="ARBA" id="ARBA00022691"/>
    </source>
</evidence>
<dbReference type="InterPro" id="IPR058240">
    <property type="entry name" value="rSAM_sf"/>
</dbReference>
<dbReference type="PROSITE" id="PS51918">
    <property type="entry name" value="RADICAL_SAM"/>
    <property type="match status" value="1"/>
</dbReference>
<dbReference type="InterPro" id="IPR012840">
    <property type="entry name" value="NrdG2"/>
</dbReference>
<evidence type="ECO:0000259" key="9">
    <source>
        <dbReference type="PROSITE" id="PS51918"/>
    </source>
</evidence>
<sequence length="231" mass="26858">MKIGGFQKFSLIDYPGKISAVIFVQGCNFRCPYCHNRELVLPEYFSFSLQEEEIIEFLENRKGKIEGVVITGGEPTIFPDLPDLLLKIKRLGYYIKLDTNGSNPQMIKLLIERKLVDYIAMDVKAPLEKYRDVTFSAVDIEKIQESINIIKDSPIQHEFRTTVINGVHTYSDILKIYNLIKGSDRYVIQNFYPSENLVDKSFQTKTGFLKEELARIEKKFKNRFSSFFIRT</sequence>
<organism evidence="10 11">
    <name type="scientific">Persephonella atlantica</name>
    <dbReference type="NCBI Taxonomy" id="2699429"/>
    <lineage>
        <taxon>Bacteria</taxon>
        <taxon>Pseudomonadati</taxon>
        <taxon>Aquificota</taxon>
        <taxon>Aquificia</taxon>
        <taxon>Aquificales</taxon>
        <taxon>Hydrogenothermaceae</taxon>
        <taxon>Persephonella</taxon>
    </lineage>
</organism>
<dbReference type="RefSeq" id="WP_200674454.1">
    <property type="nucleotide sequence ID" value="NZ_JAACYA010000002.1"/>
</dbReference>
<dbReference type="InterPro" id="IPR007197">
    <property type="entry name" value="rSAM"/>
</dbReference>
<dbReference type="SFLD" id="SFLDG01094">
    <property type="entry name" value="Uncharacterised_Radical_SAM_Su"/>
    <property type="match status" value="1"/>
</dbReference>
<dbReference type="Proteomes" id="UP000772812">
    <property type="component" value="Unassembled WGS sequence"/>
</dbReference>
<protein>
    <submittedName>
        <fullName evidence="10">Anaerobic ribonucleoside-triphosphate reductase activating protein</fullName>
    </submittedName>
</protein>
<dbReference type="Pfam" id="PF04055">
    <property type="entry name" value="Radical_SAM"/>
    <property type="match status" value="1"/>
</dbReference>
<keyword evidence="8" id="KW-0411">Iron-sulfur</keyword>
<dbReference type="InterPro" id="IPR001989">
    <property type="entry name" value="Radical_activat_CS"/>
</dbReference>
<reference evidence="10 11" key="1">
    <citation type="journal article" date="2021" name="Syst. Appl. Microbiol.">
        <title>Persephonella atlantica sp. nov.: How to adapt to physico-chemical gradients in high temperature hydrothermal habitats.</title>
        <authorList>
            <person name="Francois D.X."/>
            <person name="Godfroy A."/>
            <person name="Mathien C."/>
            <person name="Aube J."/>
            <person name="Cathalot C."/>
            <person name="Lesongeur F."/>
            <person name="L'Haridon S."/>
            <person name="Philippon X."/>
            <person name="Roussel E.G."/>
        </authorList>
    </citation>
    <scope>NUCLEOTIDE SEQUENCE [LARGE SCALE GENOMIC DNA]</scope>
    <source>
        <strain evidence="10 11">MO1340</strain>
    </source>
</reference>
<keyword evidence="11" id="KW-1185">Reference proteome</keyword>
<feature type="domain" description="Radical SAM core" evidence="9">
    <location>
        <begin position="12"/>
        <end position="223"/>
    </location>
</feature>
<dbReference type="EMBL" id="JAACYA010000002">
    <property type="protein sequence ID" value="MBK3333060.1"/>
    <property type="molecule type" value="Genomic_DNA"/>
</dbReference>
<evidence type="ECO:0000256" key="1">
    <source>
        <dbReference type="ARBA" id="ARBA00001966"/>
    </source>
</evidence>
<dbReference type="SMART" id="SM00729">
    <property type="entry name" value="Elp3"/>
    <property type="match status" value="1"/>
</dbReference>
<evidence type="ECO:0000313" key="10">
    <source>
        <dbReference type="EMBL" id="MBK3333060.1"/>
    </source>
</evidence>
<comment type="similarity">
    <text evidence="2">Belongs to the organic radical-activating enzymes family.</text>
</comment>
<dbReference type="SUPFAM" id="SSF102114">
    <property type="entry name" value="Radical SAM enzymes"/>
    <property type="match status" value="1"/>
</dbReference>
<proteinExistence type="inferred from homology"/>
<evidence type="ECO:0000256" key="6">
    <source>
        <dbReference type="ARBA" id="ARBA00023002"/>
    </source>
</evidence>
<dbReference type="NCBIfam" id="TIGR02495">
    <property type="entry name" value="NrdG2"/>
    <property type="match status" value="1"/>
</dbReference>
<dbReference type="PANTHER" id="PTHR30352:SF5">
    <property type="entry name" value="PYRUVATE FORMATE-LYASE 1-ACTIVATING ENZYME"/>
    <property type="match status" value="1"/>
</dbReference>
<keyword evidence="3" id="KW-0004">4Fe-4S</keyword>
<evidence type="ECO:0000256" key="7">
    <source>
        <dbReference type="ARBA" id="ARBA00023004"/>
    </source>
</evidence>
<evidence type="ECO:0000256" key="5">
    <source>
        <dbReference type="ARBA" id="ARBA00022723"/>
    </source>
</evidence>
<dbReference type="InterPro" id="IPR006638">
    <property type="entry name" value="Elp3/MiaA/NifB-like_rSAM"/>
</dbReference>
<keyword evidence="5" id="KW-0479">Metal-binding</keyword>
<comment type="caution">
    <text evidence="10">The sequence shown here is derived from an EMBL/GenBank/DDBJ whole genome shotgun (WGS) entry which is preliminary data.</text>
</comment>
<dbReference type="InterPro" id="IPR013785">
    <property type="entry name" value="Aldolase_TIM"/>
</dbReference>
<dbReference type="Gene3D" id="3.20.20.70">
    <property type="entry name" value="Aldolase class I"/>
    <property type="match status" value="1"/>
</dbReference>
<dbReference type="CDD" id="cd01335">
    <property type="entry name" value="Radical_SAM"/>
    <property type="match status" value="1"/>
</dbReference>
<dbReference type="SFLD" id="SFLDS00029">
    <property type="entry name" value="Radical_SAM"/>
    <property type="match status" value="1"/>
</dbReference>
<evidence type="ECO:0000256" key="8">
    <source>
        <dbReference type="ARBA" id="ARBA00023014"/>
    </source>
</evidence>
<name>A0ABS1GJP6_9AQUI</name>
<accession>A0ABS1GJP6</accession>